<evidence type="ECO:0000313" key="1">
    <source>
        <dbReference type="EMBL" id="WAR17225.1"/>
    </source>
</evidence>
<gene>
    <name evidence="1" type="ORF">MAR_031819</name>
</gene>
<keyword evidence="2" id="KW-1185">Reference proteome</keyword>
<protein>
    <submittedName>
        <fullName evidence="1">Uncharacterized protein</fullName>
    </submittedName>
</protein>
<dbReference type="EMBL" id="CP111021">
    <property type="protein sequence ID" value="WAR17225.1"/>
    <property type="molecule type" value="Genomic_DNA"/>
</dbReference>
<accession>A0ABY7F4W1</accession>
<organism evidence="1 2">
    <name type="scientific">Mya arenaria</name>
    <name type="common">Soft-shell clam</name>
    <dbReference type="NCBI Taxonomy" id="6604"/>
    <lineage>
        <taxon>Eukaryota</taxon>
        <taxon>Metazoa</taxon>
        <taxon>Spiralia</taxon>
        <taxon>Lophotrochozoa</taxon>
        <taxon>Mollusca</taxon>
        <taxon>Bivalvia</taxon>
        <taxon>Autobranchia</taxon>
        <taxon>Heteroconchia</taxon>
        <taxon>Euheterodonta</taxon>
        <taxon>Imparidentia</taxon>
        <taxon>Neoheterodontei</taxon>
        <taxon>Myida</taxon>
        <taxon>Myoidea</taxon>
        <taxon>Myidae</taxon>
        <taxon>Mya</taxon>
    </lineage>
</organism>
<feature type="non-terminal residue" evidence="1">
    <location>
        <position position="1"/>
    </location>
</feature>
<proteinExistence type="predicted"/>
<evidence type="ECO:0000313" key="2">
    <source>
        <dbReference type="Proteomes" id="UP001164746"/>
    </source>
</evidence>
<reference evidence="1" key="1">
    <citation type="submission" date="2022-11" db="EMBL/GenBank/DDBJ databases">
        <title>Centuries of genome instability and evolution in soft-shell clam transmissible cancer (bioRxiv).</title>
        <authorList>
            <person name="Hart S.F.M."/>
            <person name="Yonemitsu M.A."/>
            <person name="Giersch R.M."/>
            <person name="Beal B.F."/>
            <person name="Arriagada G."/>
            <person name="Davis B.W."/>
            <person name="Ostrander E.A."/>
            <person name="Goff S.P."/>
            <person name="Metzger M.J."/>
        </authorList>
    </citation>
    <scope>NUCLEOTIDE SEQUENCE</scope>
    <source>
        <strain evidence="1">MELC-2E11</strain>
        <tissue evidence="1">Siphon/mantle</tissue>
    </source>
</reference>
<dbReference type="Proteomes" id="UP001164746">
    <property type="component" value="Chromosome 10"/>
</dbReference>
<name>A0ABY7F4W1_MYAAR</name>
<sequence length="131" mass="14753">MLGSGIAGQPPSEKLLLQGHDDMYFRFTTNKEISATAATTTQAALTPIATPTVDDDDALIGHAKKNKVDEILQRNMTIVEAYQVIPEFYCSKWYLTKTHLYYDAISANSMCKQVKTHVFEEFCQTFHLCLI</sequence>